<proteinExistence type="predicted"/>
<name>A0A068VRR5_PROFF</name>
<dbReference type="Gene3D" id="2.40.50.140">
    <property type="entry name" value="Nucleic acid-binding proteins"/>
    <property type="match status" value="1"/>
</dbReference>
<dbReference type="PIRSF" id="PIRSF006910">
    <property type="entry name" value="NA_bind_Rv2694c_prd"/>
    <property type="match status" value="1"/>
</dbReference>
<keyword evidence="1" id="KW-0347">Helicase</keyword>
<dbReference type="GO" id="GO:0004386">
    <property type="term" value="F:helicase activity"/>
    <property type="evidence" value="ECO:0007669"/>
    <property type="project" value="UniProtKB-KW"/>
</dbReference>
<dbReference type="RefSeq" id="WP_013161160.1">
    <property type="nucleotide sequence ID" value="NZ_HG975478.1"/>
</dbReference>
<keyword evidence="1" id="KW-0547">Nucleotide-binding</keyword>
<dbReference type="GeneID" id="61222067"/>
<dbReference type="SUPFAM" id="SSF50249">
    <property type="entry name" value="Nucleic acid-binding proteins"/>
    <property type="match status" value="1"/>
</dbReference>
<gene>
    <name evidence="1" type="ORF">PFCIRM138_02720</name>
</gene>
<evidence type="ECO:0000313" key="1">
    <source>
        <dbReference type="EMBL" id="CEP25854.1"/>
    </source>
</evidence>
<dbReference type="AlphaFoldDB" id="A0A068VRR5"/>
<organism evidence="1">
    <name type="scientific">Propionibacterium freudenreichii subsp. freudenreichii</name>
    <dbReference type="NCBI Taxonomy" id="66712"/>
    <lineage>
        <taxon>Bacteria</taxon>
        <taxon>Bacillati</taxon>
        <taxon>Actinomycetota</taxon>
        <taxon>Actinomycetes</taxon>
        <taxon>Propionibacteriales</taxon>
        <taxon>Propionibacteriaceae</taxon>
        <taxon>Propionibacterium</taxon>
    </lineage>
</organism>
<dbReference type="EMBL" id="LM676387">
    <property type="protein sequence ID" value="CEP25854.1"/>
    <property type="molecule type" value="Genomic_DNA"/>
</dbReference>
<dbReference type="InterPro" id="IPR016499">
    <property type="entry name" value="NucleicA-bd_Rv2694c_prd"/>
</dbReference>
<keyword evidence="1" id="KW-0378">Hydrolase</keyword>
<dbReference type="CDD" id="cd04488">
    <property type="entry name" value="RecG_wedge_OBF"/>
    <property type="match status" value="1"/>
</dbReference>
<sequence length="126" mass="13792">MSLGSALAESAVGRWLRRLLRSNEELVSEELVTQAVKSGATPIAEARDRTRVTVQGTVAILTINPQKRHSWLEADLVDGSGTLVLLWMGRGTIPGITAGRRLRVHGLISSRDGRRVMYNPSYELLG</sequence>
<accession>A0A068VRR5</accession>
<dbReference type="InterPro" id="IPR012340">
    <property type="entry name" value="NA-bd_OB-fold"/>
</dbReference>
<reference evidence="1" key="1">
    <citation type="submission" date="2014-08" db="EMBL/GenBank/DDBJ databases">
        <authorList>
            <person name="Falentin Helene"/>
        </authorList>
    </citation>
    <scope>NUCLEOTIDE SEQUENCE</scope>
</reference>
<keyword evidence="1" id="KW-0067">ATP-binding</keyword>
<protein>
    <submittedName>
        <fullName evidence="1">Nucleic acid binding, OB-fold, tRNA/helicase-type</fullName>
    </submittedName>
</protein>